<dbReference type="Proteomes" id="UP000789860">
    <property type="component" value="Unassembled WGS sequence"/>
</dbReference>
<feature type="non-terminal residue" evidence="1">
    <location>
        <position position="45"/>
    </location>
</feature>
<reference evidence="1" key="1">
    <citation type="submission" date="2021-06" db="EMBL/GenBank/DDBJ databases">
        <authorList>
            <person name="Kallberg Y."/>
            <person name="Tangrot J."/>
            <person name="Rosling A."/>
        </authorList>
    </citation>
    <scope>NUCLEOTIDE SEQUENCE</scope>
    <source>
        <strain evidence="1">AU212A</strain>
    </source>
</reference>
<proteinExistence type="predicted"/>
<feature type="non-terminal residue" evidence="1">
    <location>
        <position position="1"/>
    </location>
</feature>
<comment type="caution">
    <text evidence="1">The sequence shown here is derived from an EMBL/GenBank/DDBJ whole genome shotgun (WGS) entry which is preliminary data.</text>
</comment>
<protein>
    <submittedName>
        <fullName evidence="1">2297_t:CDS:1</fullName>
    </submittedName>
</protein>
<gene>
    <name evidence="1" type="ORF">SCALOS_LOCUS8097</name>
</gene>
<organism evidence="1 2">
    <name type="scientific">Scutellospora calospora</name>
    <dbReference type="NCBI Taxonomy" id="85575"/>
    <lineage>
        <taxon>Eukaryota</taxon>
        <taxon>Fungi</taxon>
        <taxon>Fungi incertae sedis</taxon>
        <taxon>Mucoromycota</taxon>
        <taxon>Glomeromycotina</taxon>
        <taxon>Glomeromycetes</taxon>
        <taxon>Diversisporales</taxon>
        <taxon>Gigasporaceae</taxon>
        <taxon>Scutellospora</taxon>
    </lineage>
</organism>
<evidence type="ECO:0000313" key="1">
    <source>
        <dbReference type="EMBL" id="CAG8634651.1"/>
    </source>
</evidence>
<dbReference type="EMBL" id="CAJVPM010020384">
    <property type="protein sequence ID" value="CAG8634651.1"/>
    <property type="molecule type" value="Genomic_DNA"/>
</dbReference>
<accession>A0ACA9N5M7</accession>
<sequence length="45" mass="5279">NIHSNNRTRNSQNNNFEYSTENRKNTEITQSRGKYNSNNDSSDDN</sequence>
<keyword evidence="2" id="KW-1185">Reference proteome</keyword>
<name>A0ACA9N5M7_9GLOM</name>
<evidence type="ECO:0000313" key="2">
    <source>
        <dbReference type="Proteomes" id="UP000789860"/>
    </source>
</evidence>